<evidence type="ECO:0000256" key="6">
    <source>
        <dbReference type="SAM" id="MobiDB-lite"/>
    </source>
</evidence>
<name>A0ABV8Z6L8_9ACTN</name>
<organism evidence="8 9">
    <name type="scientific">Streptomyces xiangluensis</name>
    <dbReference type="NCBI Taxonomy" id="2665720"/>
    <lineage>
        <taxon>Bacteria</taxon>
        <taxon>Bacillati</taxon>
        <taxon>Actinomycetota</taxon>
        <taxon>Actinomycetes</taxon>
        <taxon>Kitasatosporales</taxon>
        <taxon>Streptomycetaceae</taxon>
        <taxon>Streptomyces</taxon>
    </lineage>
</organism>
<dbReference type="RefSeq" id="WP_386355404.1">
    <property type="nucleotide sequence ID" value="NZ_JBHSFG010000109.1"/>
</dbReference>
<evidence type="ECO:0000259" key="7">
    <source>
        <dbReference type="PROSITE" id="PS50893"/>
    </source>
</evidence>
<keyword evidence="3" id="KW-0547">Nucleotide-binding</keyword>
<evidence type="ECO:0000256" key="3">
    <source>
        <dbReference type="ARBA" id="ARBA00022741"/>
    </source>
</evidence>
<protein>
    <submittedName>
        <fullName evidence="8">ABC transporter ATP-binding protein</fullName>
    </submittedName>
</protein>
<dbReference type="GO" id="GO:0005524">
    <property type="term" value="F:ATP binding"/>
    <property type="evidence" value="ECO:0007669"/>
    <property type="project" value="UniProtKB-KW"/>
</dbReference>
<dbReference type="PANTHER" id="PTHR43820:SF4">
    <property type="entry name" value="HIGH-AFFINITY BRANCHED-CHAIN AMINO ACID TRANSPORT ATP-BINDING PROTEIN LIVF"/>
    <property type="match status" value="1"/>
</dbReference>
<dbReference type="CDD" id="cd03224">
    <property type="entry name" value="ABC_TM1139_LivF_branched"/>
    <property type="match status" value="1"/>
</dbReference>
<evidence type="ECO:0000256" key="4">
    <source>
        <dbReference type="ARBA" id="ARBA00022840"/>
    </source>
</evidence>
<dbReference type="SUPFAM" id="SSF52540">
    <property type="entry name" value="P-loop containing nucleoside triphosphate hydrolases"/>
    <property type="match status" value="1"/>
</dbReference>
<comment type="caution">
    <text evidence="8">The sequence shown here is derived from an EMBL/GenBank/DDBJ whole genome shotgun (WGS) entry which is preliminary data.</text>
</comment>
<dbReference type="InterPro" id="IPR052156">
    <property type="entry name" value="BCAA_Transport_ATP-bd_LivF"/>
</dbReference>
<evidence type="ECO:0000256" key="5">
    <source>
        <dbReference type="ARBA" id="ARBA00022970"/>
    </source>
</evidence>
<dbReference type="PANTHER" id="PTHR43820">
    <property type="entry name" value="HIGH-AFFINITY BRANCHED-CHAIN AMINO ACID TRANSPORT ATP-BINDING PROTEIN LIVF"/>
    <property type="match status" value="1"/>
</dbReference>
<dbReference type="InterPro" id="IPR017871">
    <property type="entry name" value="ABC_transporter-like_CS"/>
</dbReference>
<accession>A0ABV8Z6L8</accession>
<keyword evidence="5" id="KW-0029">Amino-acid transport</keyword>
<keyword evidence="9" id="KW-1185">Reference proteome</keyword>
<dbReference type="Gene3D" id="3.40.50.300">
    <property type="entry name" value="P-loop containing nucleotide triphosphate hydrolases"/>
    <property type="match status" value="1"/>
</dbReference>
<sequence>MNASQPSQSDVVEVRDLVVRYGAATALDSVSLRVAPGEMVALVGPNGAGKSTLVNTLTGILTPASGSVVVRARIAQVPEGRQMFGDLTVDDNLRLGAWQLPGRGKSRRKQRDTSWVYELLPDLVRVRDRKAGGLSGGQQQMVAVGRALMSRPEVLVIDELSLGLAPLVVADLAEHLAELNREQGTAVVLIEQNARLALELCSRAYVLEAGRIAAEGSSADLAASPDIARAYLGEAQGLPSPADAQNAPGPDAPRADGPGPDAPGPDDRATADPALTPGTAKTAPGNQDTAVQAAQAATREAK</sequence>
<dbReference type="InterPro" id="IPR003593">
    <property type="entry name" value="AAA+_ATPase"/>
</dbReference>
<comment type="similarity">
    <text evidence="1">Belongs to the ABC transporter superfamily.</text>
</comment>
<evidence type="ECO:0000313" key="9">
    <source>
        <dbReference type="Proteomes" id="UP001596012"/>
    </source>
</evidence>
<dbReference type="InterPro" id="IPR003439">
    <property type="entry name" value="ABC_transporter-like_ATP-bd"/>
</dbReference>
<keyword evidence="4 8" id="KW-0067">ATP-binding</keyword>
<dbReference type="Pfam" id="PF00005">
    <property type="entry name" value="ABC_tran"/>
    <property type="match status" value="1"/>
</dbReference>
<dbReference type="SMART" id="SM00382">
    <property type="entry name" value="AAA"/>
    <property type="match status" value="1"/>
</dbReference>
<feature type="domain" description="ABC transporter" evidence="7">
    <location>
        <begin position="12"/>
        <end position="234"/>
    </location>
</feature>
<dbReference type="PROSITE" id="PS50893">
    <property type="entry name" value="ABC_TRANSPORTER_2"/>
    <property type="match status" value="1"/>
</dbReference>
<gene>
    <name evidence="8" type="ORF">ACFPH6_47990</name>
</gene>
<evidence type="ECO:0000256" key="1">
    <source>
        <dbReference type="ARBA" id="ARBA00005417"/>
    </source>
</evidence>
<reference evidence="9" key="1">
    <citation type="journal article" date="2019" name="Int. J. Syst. Evol. Microbiol.">
        <title>The Global Catalogue of Microorganisms (GCM) 10K type strain sequencing project: providing services to taxonomists for standard genome sequencing and annotation.</title>
        <authorList>
            <consortium name="The Broad Institute Genomics Platform"/>
            <consortium name="The Broad Institute Genome Sequencing Center for Infectious Disease"/>
            <person name="Wu L."/>
            <person name="Ma J."/>
        </authorList>
    </citation>
    <scope>NUCLEOTIDE SEQUENCE [LARGE SCALE GENOMIC DNA]</scope>
    <source>
        <strain evidence="9">DT43</strain>
    </source>
</reference>
<dbReference type="Proteomes" id="UP001596012">
    <property type="component" value="Unassembled WGS sequence"/>
</dbReference>
<keyword evidence="2" id="KW-0813">Transport</keyword>
<dbReference type="PROSITE" id="PS00211">
    <property type="entry name" value="ABC_TRANSPORTER_1"/>
    <property type="match status" value="1"/>
</dbReference>
<feature type="region of interest" description="Disordered" evidence="6">
    <location>
        <begin position="237"/>
        <end position="302"/>
    </location>
</feature>
<evidence type="ECO:0000313" key="8">
    <source>
        <dbReference type="EMBL" id="MFC4472136.1"/>
    </source>
</evidence>
<dbReference type="InterPro" id="IPR027417">
    <property type="entry name" value="P-loop_NTPase"/>
</dbReference>
<evidence type="ECO:0000256" key="2">
    <source>
        <dbReference type="ARBA" id="ARBA00022448"/>
    </source>
</evidence>
<proteinExistence type="inferred from homology"/>
<dbReference type="EMBL" id="JBHSFG010000109">
    <property type="protein sequence ID" value="MFC4472136.1"/>
    <property type="molecule type" value="Genomic_DNA"/>
</dbReference>
<feature type="compositionally biased region" description="Low complexity" evidence="6">
    <location>
        <begin position="289"/>
        <end position="302"/>
    </location>
</feature>